<comment type="similarity">
    <text evidence="2">Belongs to the major facilitator superfamily. EmrB family.</text>
</comment>
<evidence type="ECO:0000256" key="7">
    <source>
        <dbReference type="ARBA" id="ARBA00023136"/>
    </source>
</evidence>
<evidence type="ECO:0000256" key="1">
    <source>
        <dbReference type="ARBA" id="ARBA00004651"/>
    </source>
</evidence>
<dbReference type="NCBIfam" id="TIGR00711">
    <property type="entry name" value="efflux_EmrB"/>
    <property type="match status" value="1"/>
</dbReference>
<evidence type="ECO:0000256" key="4">
    <source>
        <dbReference type="ARBA" id="ARBA00022475"/>
    </source>
</evidence>
<dbReference type="PANTHER" id="PTHR42718:SF9">
    <property type="entry name" value="MAJOR FACILITATOR SUPERFAMILY MULTIDRUG TRANSPORTER MFSC"/>
    <property type="match status" value="1"/>
</dbReference>
<evidence type="ECO:0000313" key="10">
    <source>
        <dbReference type="EMBL" id="ABK18990.1"/>
    </source>
</evidence>
<protein>
    <submittedName>
        <fullName evidence="10">Drug resistance transporter, EmrB/QacA subfamily</fullName>
    </submittedName>
</protein>
<dbReference type="GO" id="GO:0005886">
    <property type="term" value="C:plasma membrane"/>
    <property type="evidence" value="ECO:0007669"/>
    <property type="project" value="UniProtKB-SubCell"/>
</dbReference>
<proteinExistence type="inferred from homology"/>
<dbReference type="Proteomes" id="UP000001784">
    <property type="component" value="Chromosome"/>
</dbReference>
<feature type="transmembrane region" description="Helical" evidence="8">
    <location>
        <begin position="146"/>
        <end position="167"/>
    </location>
</feature>
<evidence type="ECO:0000256" key="3">
    <source>
        <dbReference type="ARBA" id="ARBA00022448"/>
    </source>
</evidence>
<dbReference type="FunCoup" id="A0LNI8">
    <property type="interactions" value="275"/>
</dbReference>
<feature type="transmembrane region" description="Helical" evidence="8">
    <location>
        <begin position="87"/>
        <end position="106"/>
    </location>
</feature>
<keyword evidence="11" id="KW-1185">Reference proteome</keyword>
<dbReference type="EMBL" id="CP000478">
    <property type="protein sequence ID" value="ABK18990.1"/>
    <property type="molecule type" value="Genomic_DNA"/>
</dbReference>
<keyword evidence="5 8" id="KW-0812">Transmembrane</keyword>
<dbReference type="KEGG" id="sfu:Sfum_3317"/>
<keyword evidence="3" id="KW-0813">Transport</keyword>
<dbReference type="AlphaFoldDB" id="A0LNI8"/>
<feature type="transmembrane region" description="Helical" evidence="8">
    <location>
        <begin position="239"/>
        <end position="258"/>
    </location>
</feature>
<keyword evidence="7 8" id="KW-0472">Membrane</keyword>
<dbReference type="CDD" id="cd17503">
    <property type="entry name" value="MFS_LmrB_MDR_like"/>
    <property type="match status" value="1"/>
</dbReference>
<comment type="subcellular location">
    <subcellularLocation>
        <location evidence="1">Cell membrane</location>
        <topology evidence="1">Multi-pass membrane protein</topology>
    </subcellularLocation>
</comment>
<dbReference type="PANTHER" id="PTHR42718">
    <property type="entry name" value="MAJOR FACILITATOR SUPERFAMILY MULTIDRUG TRANSPORTER MFSC"/>
    <property type="match status" value="1"/>
</dbReference>
<dbReference type="InParanoid" id="A0LNI8"/>
<name>A0LNI8_SYNFM</name>
<feature type="domain" description="Major facilitator superfamily (MFS) profile" evidence="9">
    <location>
        <begin position="21"/>
        <end position="517"/>
    </location>
</feature>
<feature type="transmembrane region" description="Helical" evidence="8">
    <location>
        <begin position="308"/>
        <end position="331"/>
    </location>
</feature>
<evidence type="ECO:0000256" key="2">
    <source>
        <dbReference type="ARBA" id="ARBA00008537"/>
    </source>
</evidence>
<evidence type="ECO:0000259" key="9">
    <source>
        <dbReference type="PROSITE" id="PS50850"/>
    </source>
</evidence>
<dbReference type="InterPro" id="IPR036259">
    <property type="entry name" value="MFS_trans_sf"/>
</dbReference>
<dbReference type="InterPro" id="IPR011701">
    <property type="entry name" value="MFS"/>
</dbReference>
<dbReference type="Pfam" id="PF07690">
    <property type="entry name" value="MFS_1"/>
    <property type="match status" value="1"/>
</dbReference>
<feature type="transmembrane region" description="Helical" evidence="8">
    <location>
        <begin position="494"/>
        <end position="512"/>
    </location>
</feature>
<feature type="transmembrane region" description="Helical" evidence="8">
    <location>
        <begin position="279"/>
        <end position="302"/>
    </location>
</feature>
<feature type="transmembrane region" description="Helical" evidence="8">
    <location>
        <begin position="208"/>
        <end position="227"/>
    </location>
</feature>
<evidence type="ECO:0000313" key="11">
    <source>
        <dbReference type="Proteomes" id="UP000001784"/>
    </source>
</evidence>
<dbReference type="InterPro" id="IPR004638">
    <property type="entry name" value="EmrB-like"/>
</dbReference>
<feature type="transmembrane region" description="Helical" evidence="8">
    <location>
        <begin position="173"/>
        <end position="196"/>
    </location>
</feature>
<evidence type="ECO:0000256" key="5">
    <source>
        <dbReference type="ARBA" id="ARBA00022692"/>
    </source>
</evidence>
<dbReference type="Gene3D" id="1.20.1720.10">
    <property type="entry name" value="Multidrug resistance protein D"/>
    <property type="match status" value="1"/>
</dbReference>
<sequence>MRRPETMNDAFEASRSNKWAIALTVMLPTFIEVMDTSVVNVSLPHIQGSLNAGVDESTWVLTSYLVSNAIIIPITGWLASVFGRKRYLIFSVVIFTLSSLFCGAAPSLEVLILCRILQGLGGGGLQPLSQAILLESFSPKEHGIAMAAFGMGVVLAPILGPVLGGWITDNWSWRWVFYINLPAGILALFLVVLFIQDPPYLRRTQFRMDTWGLFLLTVGLGCLQIVLDKGEREDWFNSHFIVVLSIAAALSLVLFVIVELNAEHPVVNLRVLRDRSFAAGTVIMFFGFFCLFGSIVLLPLYLQQLMGYTALWAGLVLGPGGFASFFIMPVVGVLLKKGVKPRYLLSIGLVATALSTWMMSGFNLEADFYTVAWPRFVQGFGMGLFFVPLAAAAYVNISREEMGNASGIFNLLRNLGGSFGVAFSTTVLSQRSQLHQTHLSEYITPFNAAFQTYFDQVCSWLQMNQPQASCPTGGLVMTYREVLRQASMLAFNDTFLLLAIATLSLLALMPLLKKSARPFGWKEGVH</sequence>
<dbReference type="PRINTS" id="PR01036">
    <property type="entry name" value="TCRTETB"/>
</dbReference>
<keyword evidence="6 8" id="KW-1133">Transmembrane helix</keyword>
<feature type="transmembrane region" description="Helical" evidence="8">
    <location>
        <begin position="376"/>
        <end position="397"/>
    </location>
</feature>
<dbReference type="SUPFAM" id="SSF103473">
    <property type="entry name" value="MFS general substrate transporter"/>
    <property type="match status" value="1"/>
</dbReference>
<evidence type="ECO:0000256" key="6">
    <source>
        <dbReference type="ARBA" id="ARBA00022989"/>
    </source>
</evidence>
<accession>A0LNI8</accession>
<feature type="transmembrane region" description="Helical" evidence="8">
    <location>
        <begin position="59"/>
        <end position="80"/>
    </location>
</feature>
<organism evidence="10 11">
    <name type="scientific">Syntrophobacter fumaroxidans (strain DSM 10017 / MPOB)</name>
    <dbReference type="NCBI Taxonomy" id="335543"/>
    <lineage>
        <taxon>Bacteria</taxon>
        <taxon>Pseudomonadati</taxon>
        <taxon>Thermodesulfobacteriota</taxon>
        <taxon>Syntrophobacteria</taxon>
        <taxon>Syntrophobacterales</taxon>
        <taxon>Syntrophobacteraceae</taxon>
        <taxon>Syntrophobacter</taxon>
    </lineage>
</organism>
<dbReference type="PROSITE" id="PS50850">
    <property type="entry name" value="MFS"/>
    <property type="match status" value="1"/>
</dbReference>
<dbReference type="STRING" id="335543.Sfum_3317"/>
<dbReference type="HOGENOM" id="CLU_000960_28_0_7"/>
<gene>
    <name evidence="10" type="ordered locus">Sfum_3317</name>
</gene>
<dbReference type="Gene3D" id="1.20.1250.20">
    <property type="entry name" value="MFS general substrate transporter like domains"/>
    <property type="match status" value="1"/>
</dbReference>
<keyword evidence="4" id="KW-1003">Cell membrane</keyword>
<reference evidence="10 11" key="1">
    <citation type="submission" date="2006-10" db="EMBL/GenBank/DDBJ databases">
        <title>Complete sequence of Syntrophobacter fumaroxidans MPOB.</title>
        <authorList>
            <consortium name="US DOE Joint Genome Institute"/>
            <person name="Copeland A."/>
            <person name="Lucas S."/>
            <person name="Lapidus A."/>
            <person name="Barry K."/>
            <person name="Detter J.C."/>
            <person name="Glavina del Rio T."/>
            <person name="Hammon N."/>
            <person name="Israni S."/>
            <person name="Pitluck S."/>
            <person name="Goltsman E.G."/>
            <person name="Martinez M."/>
            <person name="Schmutz J."/>
            <person name="Larimer F."/>
            <person name="Land M."/>
            <person name="Hauser L."/>
            <person name="Kyrpides N."/>
            <person name="Kim E."/>
            <person name="Boone D.R."/>
            <person name="Brockman F."/>
            <person name="Culley D."/>
            <person name="Ferry J."/>
            <person name="Gunsalus R."/>
            <person name="McInerney M.J."/>
            <person name="Morrison M."/>
            <person name="Plugge C."/>
            <person name="Rohlin L."/>
            <person name="Scholten J."/>
            <person name="Sieber J."/>
            <person name="Stams A.J.M."/>
            <person name="Worm P."/>
            <person name="Henstra A.M."/>
            <person name="Richardson P."/>
        </authorList>
    </citation>
    <scope>NUCLEOTIDE SEQUENCE [LARGE SCALE GENOMIC DNA]</scope>
    <source>
        <strain evidence="11">DSM 10017 / MPOB</strain>
    </source>
</reference>
<dbReference type="GO" id="GO:0022857">
    <property type="term" value="F:transmembrane transporter activity"/>
    <property type="evidence" value="ECO:0007669"/>
    <property type="project" value="InterPro"/>
</dbReference>
<dbReference type="eggNOG" id="COG2814">
    <property type="taxonomic scope" value="Bacteria"/>
</dbReference>
<feature type="transmembrane region" description="Helical" evidence="8">
    <location>
        <begin position="20"/>
        <end position="39"/>
    </location>
</feature>
<dbReference type="InterPro" id="IPR020846">
    <property type="entry name" value="MFS_dom"/>
</dbReference>
<evidence type="ECO:0000256" key="8">
    <source>
        <dbReference type="SAM" id="Phobius"/>
    </source>
</evidence>